<dbReference type="CDD" id="cd24076">
    <property type="entry name" value="ASKHA_ATPase_ROK_BsXylR-like"/>
    <property type="match status" value="1"/>
</dbReference>
<evidence type="ECO:0000313" key="3">
    <source>
        <dbReference type="Proteomes" id="UP001344906"/>
    </source>
</evidence>
<dbReference type="PANTHER" id="PTHR18964:SF173">
    <property type="entry name" value="GLUCOKINASE"/>
    <property type="match status" value="1"/>
</dbReference>
<name>A0ABQ6FK43_9CHLR</name>
<dbReference type="Pfam" id="PF00480">
    <property type="entry name" value="ROK"/>
    <property type="match status" value="1"/>
</dbReference>
<keyword evidence="3" id="KW-1185">Reference proteome</keyword>
<reference evidence="2 3" key="1">
    <citation type="submission" date="2023-02" db="EMBL/GenBank/DDBJ databases">
        <title>Dictyobacter halimunensis sp. nov., a new member of the class Ktedonobacteria from forest soil in a geothermal area.</title>
        <authorList>
            <person name="Rachmania M.K."/>
            <person name="Ningsih F."/>
            <person name="Sakai Y."/>
            <person name="Yabe S."/>
            <person name="Yokota A."/>
            <person name="Sjamsuridzal W."/>
        </authorList>
    </citation>
    <scope>NUCLEOTIDE SEQUENCE [LARGE SCALE GENOMIC DNA]</scope>
    <source>
        <strain evidence="2 3">S3.2.2.5</strain>
    </source>
</reference>
<dbReference type="Proteomes" id="UP001344906">
    <property type="component" value="Unassembled WGS sequence"/>
</dbReference>
<dbReference type="EMBL" id="BSRI01000001">
    <property type="protein sequence ID" value="GLV54022.1"/>
    <property type="molecule type" value="Genomic_DNA"/>
</dbReference>
<gene>
    <name evidence="2" type="ORF">KDH_08710</name>
</gene>
<dbReference type="InterPro" id="IPR000600">
    <property type="entry name" value="ROK"/>
</dbReference>
<protein>
    <submittedName>
        <fullName evidence="2">Glucokinase</fullName>
    </submittedName>
</protein>
<dbReference type="InterPro" id="IPR043129">
    <property type="entry name" value="ATPase_NBD"/>
</dbReference>
<dbReference type="Gene3D" id="3.30.420.40">
    <property type="match status" value="2"/>
</dbReference>
<dbReference type="SUPFAM" id="SSF53067">
    <property type="entry name" value="Actin-like ATPase domain"/>
    <property type="match status" value="1"/>
</dbReference>
<sequence>MDIQTSVVAHDPGSLVIGVDVGGTKIAAGVVDALGQVYGRVQFSTDTSRPEATLRTVAHAVRSAIQAAGVSPAHIRGVGLGIPGKVDVENGVSVFAVNLGWRDVPIKRQLEADLAVPCRVENDVNAAALGEYLYGVGRGTANLVYLILGTGIAARVMISGQLYRGTNGLAGEIGHAIFVADGPPCRCGAQGCLEALAAGPALARSARDAVASGSPSSLQEVLNRGSELTAEHVCQAASQGDGLAMRIITEAGEHIAHAIYLLSLSFDPQVVVLGGGLAQVEILMDAVQARVARKAEQSPIFRDIYHAQLVRLTGLKQDAGILGAAALVASPETI</sequence>
<comment type="caution">
    <text evidence="2">The sequence shown here is derived from an EMBL/GenBank/DDBJ whole genome shotgun (WGS) entry which is preliminary data.</text>
</comment>
<comment type="similarity">
    <text evidence="1">Belongs to the ROK (NagC/XylR) family.</text>
</comment>
<accession>A0ABQ6FK43</accession>
<dbReference type="RefSeq" id="WP_338247737.1">
    <property type="nucleotide sequence ID" value="NZ_BSRI01000001.1"/>
</dbReference>
<proteinExistence type="inferred from homology"/>
<dbReference type="PANTHER" id="PTHR18964">
    <property type="entry name" value="ROK (REPRESSOR, ORF, KINASE) FAMILY"/>
    <property type="match status" value="1"/>
</dbReference>
<evidence type="ECO:0000313" key="2">
    <source>
        <dbReference type="EMBL" id="GLV54022.1"/>
    </source>
</evidence>
<organism evidence="2 3">
    <name type="scientific">Dictyobacter halimunensis</name>
    <dbReference type="NCBI Taxonomy" id="3026934"/>
    <lineage>
        <taxon>Bacteria</taxon>
        <taxon>Bacillati</taxon>
        <taxon>Chloroflexota</taxon>
        <taxon>Ktedonobacteria</taxon>
        <taxon>Ktedonobacterales</taxon>
        <taxon>Dictyobacteraceae</taxon>
        <taxon>Dictyobacter</taxon>
    </lineage>
</organism>
<evidence type="ECO:0000256" key="1">
    <source>
        <dbReference type="ARBA" id="ARBA00006479"/>
    </source>
</evidence>